<gene>
    <name evidence="2" type="ORF">QP027_07360</name>
</gene>
<evidence type="ECO:0000313" key="3">
    <source>
        <dbReference type="Proteomes" id="UP001225598"/>
    </source>
</evidence>
<name>A0ABY8VDD5_9CORY</name>
<dbReference type="Proteomes" id="UP001225598">
    <property type="component" value="Chromosome"/>
</dbReference>
<dbReference type="PANTHER" id="PTHR43844:SF2">
    <property type="entry name" value="SYNTHASE, VITAMIN-B12 INDEPENDENT, PUTATIVE (AFU_ORTHOLOGUE AFUA_3G12060)-RELATED"/>
    <property type="match status" value="1"/>
</dbReference>
<evidence type="ECO:0000313" key="2">
    <source>
        <dbReference type="EMBL" id="WIM66951.1"/>
    </source>
</evidence>
<proteinExistence type="predicted"/>
<evidence type="ECO:0000259" key="1">
    <source>
        <dbReference type="Pfam" id="PF01717"/>
    </source>
</evidence>
<protein>
    <submittedName>
        <fullName evidence="2">Cobalamin-independent methionine synthase II family protein</fullName>
    </submittedName>
</protein>
<dbReference type="SUPFAM" id="SSF51726">
    <property type="entry name" value="UROD/MetE-like"/>
    <property type="match status" value="1"/>
</dbReference>
<dbReference type="PANTHER" id="PTHR43844">
    <property type="entry name" value="METHIONINE SYNTHASE"/>
    <property type="match status" value="1"/>
</dbReference>
<dbReference type="Gene3D" id="3.20.20.210">
    <property type="match status" value="1"/>
</dbReference>
<feature type="domain" description="Cobalamin-independent methionine synthase MetE C-terminal/archaeal" evidence="1">
    <location>
        <begin position="7"/>
        <end position="65"/>
    </location>
</feature>
<dbReference type="InterPro" id="IPR038071">
    <property type="entry name" value="UROD/MetE-like_sf"/>
</dbReference>
<dbReference type="EMBL" id="CP126969">
    <property type="protein sequence ID" value="WIM66951.1"/>
    <property type="molecule type" value="Genomic_DNA"/>
</dbReference>
<accession>A0ABY8VDD5</accession>
<dbReference type="RefSeq" id="WP_284823698.1">
    <property type="nucleotide sequence ID" value="NZ_CP126969.1"/>
</dbReference>
<dbReference type="Pfam" id="PF01717">
    <property type="entry name" value="Meth_synt_2"/>
    <property type="match status" value="1"/>
</dbReference>
<sequence length="402" mass="44470">MSVNKIRTTHVGSLPRTPELLEANTRRAEGTIEDAEFLDILQKASDEVVQRQVDLGIDIVNEGEYGHITSGAVDYGAWWNYSFSRLGGLTMTDEDRWASQEIKRSTPGNIELTSFADRRDRQIFADAYSDPDSGIFTGRAKVGNPKFTGPITYIGQEDVEADAKFLRNSMDKAGAHDGFIAALSPGSAARLKNEFYETDEELVQACADAMAHEYKAITDAGFTVQLDAPDLAESWDQINPEPSIEDYRAWLRIRVDAINSALKDLPKEQTRLHICWGSWHGPHTTDVEFKDIIDEILRAEVGGYSFEGASPRHGHEWRVWQDGKLPEGSLIYPGVISHSTNAVEHPRLVADRIIQFAEAAGPENVVASTDCGLGGRLHRDIAWAKLDSLVKGAEIASKELFG</sequence>
<organism evidence="2 3">
    <name type="scientific">Corynebacterium breve</name>
    <dbReference type="NCBI Taxonomy" id="3049799"/>
    <lineage>
        <taxon>Bacteria</taxon>
        <taxon>Bacillati</taxon>
        <taxon>Actinomycetota</taxon>
        <taxon>Actinomycetes</taxon>
        <taxon>Mycobacteriales</taxon>
        <taxon>Corynebacteriaceae</taxon>
        <taxon>Corynebacterium</taxon>
    </lineage>
</organism>
<keyword evidence="3" id="KW-1185">Reference proteome</keyword>
<dbReference type="CDD" id="cd03311">
    <property type="entry name" value="CIMS_C_terminal_like"/>
    <property type="match status" value="1"/>
</dbReference>
<dbReference type="InterPro" id="IPR002629">
    <property type="entry name" value="Met_Synth_C/arc"/>
</dbReference>
<reference evidence="2 3" key="1">
    <citation type="submission" date="2023-05" db="EMBL/GenBank/DDBJ databases">
        <title>Corynebacterium suedekumii sp. nov. and Corynebacterium breve sp. nov. isolated from raw cow's milk.</title>
        <authorList>
            <person name="Baer M.K."/>
            <person name="Mehl L."/>
            <person name="Hellmuth R."/>
            <person name="Marke G."/>
            <person name="Lipski A."/>
        </authorList>
    </citation>
    <scope>NUCLEOTIDE SEQUENCE [LARGE SCALE GENOMIC DNA]</scope>
    <source>
        <strain evidence="2 3">R4</strain>
    </source>
</reference>